<sequence length="115" mass="13333">MSVIKVIIGWMPADANDMRISDSMTRFGDFSLDESPVIKSPDGRAAFRVYTYKDADENLISKPFKEEHIIESLHFRGMAVKEGRLEDVRRNDSGIYELQMIYNKGHRGMREFPEM</sequence>
<keyword evidence="2" id="KW-1185">Reference proteome</keyword>
<dbReference type="AlphaFoldDB" id="A0A8H3I6W0"/>
<reference evidence="1" key="1">
    <citation type="submission" date="2021-03" db="EMBL/GenBank/DDBJ databases">
        <authorList>
            <person name="Tagirdzhanova G."/>
        </authorList>
    </citation>
    <scope>NUCLEOTIDE SEQUENCE</scope>
</reference>
<organism evidence="1 2">
    <name type="scientific">Imshaugia aleurites</name>
    <dbReference type="NCBI Taxonomy" id="172621"/>
    <lineage>
        <taxon>Eukaryota</taxon>
        <taxon>Fungi</taxon>
        <taxon>Dikarya</taxon>
        <taxon>Ascomycota</taxon>
        <taxon>Pezizomycotina</taxon>
        <taxon>Lecanoromycetes</taxon>
        <taxon>OSLEUM clade</taxon>
        <taxon>Lecanoromycetidae</taxon>
        <taxon>Lecanorales</taxon>
        <taxon>Lecanorineae</taxon>
        <taxon>Parmeliaceae</taxon>
        <taxon>Imshaugia</taxon>
    </lineage>
</organism>
<evidence type="ECO:0000313" key="2">
    <source>
        <dbReference type="Proteomes" id="UP000664534"/>
    </source>
</evidence>
<evidence type="ECO:0000313" key="1">
    <source>
        <dbReference type="EMBL" id="CAF9909610.1"/>
    </source>
</evidence>
<accession>A0A8H3I6W0</accession>
<dbReference type="Proteomes" id="UP000664534">
    <property type="component" value="Unassembled WGS sequence"/>
</dbReference>
<gene>
    <name evidence="1" type="ORF">IMSHALPRED_008421</name>
</gene>
<name>A0A8H3I6W0_9LECA</name>
<protein>
    <submittedName>
        <fullName evidence="1">Uncharacterized protein</fullName>
    </submittedName>
</protein>
<comment type="caution">
    <text evidence="1">The sequence shown here is derived from an EMBL/GenBank/DDBJ whole genome shotgun (WGS) entry which is preliminary data.</text>
</comment>
<dbReference type="EMBL" id="CAJPDT010000006">
    <property type="protein sequence ID" value="CAF9909610.1"/>
    <property type="molecule type" value="Genomic_DNA"/>
</dbReference>
<proteinExistence type="predicted"/>